<name>A0ABR2F992_9ROSI</name>
<sequence>MYTWGYSQTVDGLGYGAREWGVGLEPSRYNIAEGELRIASEVRVIEDIITMGNKMVEECSRTAFIGKESRHRRISSTQWSRPSTSWIRLNVDTMESTFDNKAGVGMSFEITKGDGYLDFLD</sequence>
<organism evidence="1 2">
    <name type="scientific">Hibiscus sabdariffa</name>
    <name type="common">roselle</name>
    <dbReference type="NCBI Taxonomy" id="183260"/>
    <lineage>
        <taxon>Eukaryota</taxon>
        <taxon>Viridiplantae</taxon>
        <taxon>Streptophyta</taxon>
        <taxon>Embryophyta</taxon>
        <taxon>Tracheophyta</taxon>
        <taxon>Spermatophyta</taxon>
        <taxon>Magnoliopsida</taxon>
        <taxon>eudicotyledons</taxon>
        <taxon>Gunneridae</taxon>
        <taxon>Pentapetalae</taxon>
        <taxon>rosids</taxon>
        <taxon>malvids</taxon>
        <taxon>Malvales</taxon>
        <taxon>Malvaceae</taxon>
        <taxon>Malvoideae</taxon>
        <taxon>Hibiscus</taxon>
    </lineage>
</organism>
<dbReference type="EMBL" id="JBBPBM010000007">
    <property type="protein sequence ID" value="KAK8574879.1"/>
    <property type="molecule type" value="Genomic_DNA"/>
</dbReference>
<accession>A0ABR2F992</accession>
<protein>
    <submittedName>
        <fullName evidence="1">Uncharacterized protein</fullName>
    </submittedName>
</protein>
<evidence type="ECO:0000313" key="1">
    <source>
        <dbReference type="EMBL" id="KAK8574879.1"/>
    </source>
</evidence>
<dbReference type="Proteomes" id="UP001472677">
    <property type="component" value="Unassembled WGS sequence"/>
</dbReference>
<reference evidence="1 2" key="1">
    <citation type="journal article" date="2024" name="G3 (Bethesda)">
        <title>Genome assembly of Hibiscus sabdariffa L. provides insights into metabolisms of medicinal natural products.</title>
        <authorList>
            <person name="Kim T."/>
        </authorList>
    </citation>
    <scope>NUCLEOTIDE SEQUENCE [LARGE SCALE GENOMIC DNA]</scope>
    <source>
        <strain evidence="1">TK-2024</strain>
        <tissue evidence="1">Old leaves</tissue>
    </source>
</reference>
<keyword evidence="2" id="KW-1185">Reference proteome</keyword>
<comment type="caution">
    <text evidence="1">The sequence shown here is derived from an EMBL/GenBank/DDBJ whole genome shotgun (WGS) entry which is preliminary data.</text>
</comment>
<evidence type="ECO:0000313" key="2">
    <source>
        <dbReference type="Proteomes" id="UP001472677"/>
    </source>
</evidence>
<gene>
    <name evidence="1" type="ORF">V6N12_062556</name>
</gene>
<proteinExistence type="predicted"/>